<dbReference type="AlphaFoldDB" id="A0A1I6U8V4"/>
<dbReference type="SUPFAM" id="SSF161098">
    <property type="entry name" value="MetI-like"/>
    <property type="match status" value="1"/>
</dbReference>
<dbReference type="PANTHER" id="PTHR30614:SF0">
    <property type="entry name" value="L-CYSTINE TRANSPORT SYSTEM PERMEASE PROTEIN TCYL"/>
    <property type="match status" value="1"/>
</dbReference>
<dbReference type="GO" id="GO:0022857">
    <property type="term" value="F:transmembrane transporter activity"/>
    <property type="evidence" value="ECO:0007669"/>
    <property type="project" value="InterPro"/>
</dbReference>
<evidence type="ECO:0000256" key="5">
    <source>
        <dbReference type="ARBA" id="ARBA00022970"/>
    </source>
</evidence>
<dbReference type="InterPro" id="IPR014342">
    <property type="entry name" value="Ectoine_EhuC"/>
</dbReference>
<comment type="similarity">
    <text evidence="8">Belongs to the binding-protein-dependent transport system permease family.</text>
</comment>
<keyword evidence="11" id="KW-1185">Reference proteome</keyword>
<evidence type="ECO:0000256" key="7">
    <source>
        <dbReference type="ARBA" id="ARBA00023136"/>
    </source>
</evidence>
<dbReference type="GO" id="GO:0043190">
    <property type="term" value="C:ATP-binding cassette (ABC) transporter complex"/>
    <property type="evidence" value="ECO:0007669"/>
    <property type="project" value="InterPro"/>
</dbReference>
<comment type="subcellular location">
    <subcellularLocation>
        <location evidence="1 8">Cell membrane</location>
        <topology evidence="1 8">Multi-pass membrane protein</topology>
    </subcellularLocation>
</comment>
<evidence type="ECO:0000313" key="11">
    <source>
        <dbReference type="Proteomes" id="UP000198660"/>
    </source>
</evidence>
<organism evidence="10 11">
    <name type="scientific">Marininema halotolerans</name>
    <dbReference type="NCBI Taxonomy" id="1155944"/>
    <lineage>
        <taxon>Bacteria</taxon>
        <taxon>Bacillati</taxon>
        <taxon>Bacillota</taxon>
        <taxon>Bacilli</taxon>
        <taxon>Bacillales</taxon>
        <taxon>Thermoactinomycetaceae</taxon>
        <taxon>Marininema</taxon>
    </lineage>
</organism>
<evidence type="ECO:0000256" key="1">
    <source>
        <dbReference type="ARBA" id="ARBA00004651"/>
    </source>
</evidence>
<feature type="transmembrane region" description="Helical" evidence="8">
    <location>
        <begin position="188"/>
        <end position="210"/>
    </location>
</feature>
<evidence type="ECO:0000256" key="6">
    <source>
        <dbReference type="ARBA" id="ARBA00022989"/>
    </source>
</evidence>
<feature type="transmembrane region" description="Helical" evidence="8">
    <location>
        <begin position="81"/>
        <end position="101"/>
    </location>
</feature>
<dbReference type="CDD" id="cd06261">
    <property type="entry name" value="TM_PBP2"/>
    <property type="match status" value="1"/>
</dbReference>
<dbReference type="NCBIfam" id="TIGR03004">
    <property type="entry name" value="ectoine_ehuC"/>
    <property type="match status" value="1"/>
</dbReference>
<feature type="domain" description="ABC transmembrane type-1" evidence="9">
    <location>
        <begin position="18"/>
        <end position="207"/>
    </location>
</feature>
<evidence type="ECO:0000256" key="3">
    <source>
        <dbReference type="ARBA" id="ARBA00022475"/>
    </source>
</evidence>
<keyword evidence="6 8" id="KW-1133">Transmembrane helix</keyword>
<keyword evidence="7 8" id="KW-0472">Membrane</keyword>
<dbReference type="InterPro" id="IPR010065">
    <property type="entry name" value="AA_ABC_transptr_permease_3TM"/>
</dbReference>
<name>A0A1I6U8V4_9BACL</name>
<proteinExistence type="inferred from homology"/>
<feature type="transmembrane region" description="Helical" evidence="8">
    <location>
        <begin position="53"/>
        <end position="75"/>
    </location>
</feature>
<dbReference type="InterPro" id="IPR035906">
    <property type="entry name" value="MetI-like_sf"/>
</dbReference>
<protein>
    <submittedName>
        <fullName evidence="10">Polar amino acid transport system permease protein</fullName>
    </submittedName>
</protein>
<evidence type="ECO:0000259" key="9">
    <source>
        <dbReference type="PROSITE" id="PS50928"/>
    </source>
</evidence>
<dbReference type="Pfam" id="PF00528">
    <property type="entry name" value="BPD_transp_1"/>
    <property type="match status" value="1"/>
</dbReference>
<dbReference type="PROSITE" id="PS50928">
    <property type="entry name" value="ABC_TM1"/>
    <property type="match status" value="1"/>
</dbReference>
<dbReference type="Proteomes" id="UP000198660">
    <property type="component" value="Unassembled WGS sequence"/>
</dbReference>
<feature type="transmembrane region" description="Helical" evidence="8">
    <location>
        <begin position="148"/>
        <end position="168"/>
    </location>
</feature>
<dbReference type="GO" id="GO:0006865">
    <property type="term" value="P:amino acid transport"/>
    <property type="evidence" value="ECO:0007669"/>
    <property type="project" value="UniProtKB-KW"/>
</dbReference>
<dbReference type="PANTHER" id="PTHR30614">
    <property type="entry name" value="MEMBRANE COMPONENT OF AMINO ACID ABC TRANSPORTER"/>
    <property type="match status" value="1"/>
</dbReference>
<dbReference type="NCBIfam" id="TIGR01726">
    <property type="entry name" value="HEQRo_perm_3TM"/>
    <property type="match status" value="1"/>
</dbReference>
<dbReference type="EMBL" id="FPAA01000014">
    <property type="protein sequence ID" value="SFS97707.1"/>
    <property type="molecule type" value="Genomic_DNA"/>
</dbReference>
<dbReference type="InterPro" id="IPR000515">
    <property type="entry name" value="MetI-like"/>
</dbReference>
<evidence type="ECO:0000256" key="8">
    <source>
        <dbReference type="RuleBase" id="RU363032"/>
    </source>
</evidence>
<keyword evidence="2 8" id="KW-0813">Transport</keyword>
<dbReference type="InterPro" id="IPR043429">
    <property type="entry name" value="ArtM/GltK/GlnP/TcyL/YhdX-like"/>
</dbReference>
<dbReference type="Gene3D" id="1.10.3720.10">
    <property type="entry name" value="MetI-like"/>
    <property type="match status" value="1"/>
</dbReference>
<keyword evidence="4 8" id="KW-0812">Transmembrane</keyword>
<feature type="transmembrane region" description="Helical" evidence="8">
    <location>
        <begin position="20"/>
        <end position="41"/>
    </location>
</feature>
<keyword evidence="5" id="KW-0029">Amino-acid transport</keyword>
<evidence type="ECO:0000313" key="10">
    <source>
        <dbReference type="EMBL" id="SFS97707.1"/>
    </source>
</evidence>
<reference evidence="11" key="1">
    <citation type="submission" date="2016-10" db="EMBL/GenBank/DDBJ databases">
        <authorList>
            <person name="Varghese N."/>
            <person name="Submissions S."/>
        </authorList>
    </citation>
    <scope>NUCLEOTIDE SEQUENCE [LARGE SCALE GENOMIC DNA]</scope>
    <source>
        <strain evidence="11">DSM 45789</strain>
    </source>
</reference>
<evidence type="ECO:0000256" key="4">
    <source>
        <dbReference type="ARBA" id="ARBA00022692"/>
    </source>
</evidence>
<accession>A0A1I6U8V4</accession>
<gene>
    <name evidence="10" type="ORF">SAMN05444972_11449</name>
</gene>
<evidence type="ECO:0000256" key="2">
    <source>
        <dbReference type="ARBA" id="ARBA00022448"/>
    </source>
</evidence>
<sequence>MILIEVHLEILKNLLPGAVPTIQLTILGAMLAFVLSFMGGLGRLSRFAVVRGLAGFIVEFFRGTSLLVQLFWLFYVLPFMGIRLESGMVGLLALGLNYGAYGSEVVRSAVLSVPKGQHEAGIALNMTAFQRMRYIIIPQAFRTMIPSFGNLLIELLKGTALVSLVTIPEMTFEALVMRTSDAAHTLEIFTWLLLIYFAIAYPLTMLMRWVERRYSLGRL</sequence>
<keyword evidence="3" id="KW-1003">Cell membrane</keyword>